<accession>A0A2N5IPL5</accession>
<dbReference type="AlphaFoldDB" id="A0A2N5IPL5"/>
<evidence type="ECO:0000313" key="2">
    <source>
        <dbReference type="Proteomes" id="UP000234855"/>
    </source>
</evidence>
<organism evidence="1 2">
    <name type="scientific">Bifidobacterium imperatoris</name>
    <dbReference type="NCBI Taxonomy" id="2020965"/>
    <lineage>
        <taxon>Bacteria</taxon>
        <taxon>Bacillati</taxon>
        <taxon>Actinomycetota</taxon>
        <taxon>Actinomycetes</taxon>
        <taxon>Bifidobacteriales</taxon>
        <taxon>Bifidobacteriaceae</taxon>
        <taxon>Bifidobacterium</taxon>
    </lineage>
</organism>
<reference evidence="1 2" key="1">
    <citation type="submission" date="2017-07" db="EMBL/GenBank/DDBJ databases">
        <title>Bifidobacterium novel species.</title>
        <authorList>
            <person name="Lugli G.A."/>
            <person name="Milani C."/>
            <person name="Duranti S."/>
            <person name="Mangifesta M."/>
        </authorList>
    </citation>
    <scope>NUCLEOTIDE SEQUENCE [LARGE SCALE GENOMIC DNA]</scope>
    <source>
        <strain evidence="1 2">45</strain>
    </source>
</reference>
<dbReference type="EMBL" id="NMWV01000036">
    <property type="protein sequence ID" value="PLS23901.1"/>
    <property type="molecule type" value="Genomic_DNA"/>
</dbReference>
<protein>
    <submittedName>
        <fullName evidence="1">Uncharacterized protein</fullName>
    </submittedName>
</protein>
<sequence length="179" mass="20087">MMCGVRCAHHASSTAHSPECSVARSLLRCIPVIASQRVRSTVGFTTQFRESGAGRGVSRRISRNVLRSVCSRYVLRLIPGNASVGRPECLISRRISRNVAPESPFCSAFPGMWCRGLTWRRISRNAAEKRTAVHHSGTHSRDYVAWWNALRGAIPGMRHCINRYRPTATYPHLLCLTRE</sequence>
<dbReference type="Proteomes" id="UP000234855">
    <property type="component" value="Unassembled WGS sequence"/>
</dbReference>
<evidence type="ECO:0000313" key="1">
    <source>
        <dbReference type="EMBL" id="PLS23901.1"/>
    </source>
</evidence>
<comment type="caution">
    <text evidence="1">The sequence shown here is derived from an EMBL/GenBank/DDBJ whole genome shotgun (WGS) entry which is preliminary data.</text>
</comment>
<name>A0A2N5IPL5_9BIFI</name>
<gene>
    <name evidence="1" type="ORF">Tam1G_2051</name>
</gene>
<proteinExistence type="predicted"/>